<name>A0A4Z2FPP9_9TELE</name>
<sequence>MPSEIMYRDEENANNEINKKNETDLLLLCVSRYEKCKLRWKKGSLNVDSGDEPLHQNKHQNQNQDQQVRVPHGVQESSPLVTVLKEINHLCDGFVKVL</sequence>
<evidence type="ECO:0000313" key="2">
    <source>
        <dbReference type="EMBL" id="TNN42302.1"/>
    </source>
</evidence>
<comment type="caution">
    <text evidence="2">The sequence shown here is derived from an EMBL/GenBank/DDBJ whole genome shotgun (WGS) entry which is preliminary data.</text>
</comment>
<reference evidence="2 3" key="1">
    <citation type="submission" date="2019-03" db="EMBL/GenBank/DDBJ databases">
        <title>First draft genome of Liparis tanakae, snailfish: a comprehensive survey of snailfish specific genes.</title>
        <authorList>
            <person name="Kim W."/>
            <person name="Song I."/>
            <person name="Jeong J.-H."/>
            <person name="Kim D."/>
            <person name="Kim S."/>
            <person name="Ryu S."/>
            <person name="Song J.Y."/>
            <person name="Lee S.K."/>
        </authorList>
    </citation>
    <scope>NUCLEOTIDE SEQUENCE [LARGE SCALE GENOMIC DNA]</scope>
    <source>
        <tissue evidence="2">Muscle</tissue>
    </source>
</reference>
<dbReference type="AlphaFoldDB" id="A0A4Z2FPP9"/>
<organism evidence="2 3">
    <name type="scientific">Liparis tanakae</name>
    <name type="common">Tanaka's snailfish</name>
    <dbReference type="NCBI Taxonomy" id="230148"/>
    <lineage>
        <taxon>Eukaryota</taxon>
        <taxon>Metazoa</taxon>
        <taxon>Chordata</taxon>
        <taxon>Craniata</taxon>
        <taxon>Vertebrata</taxon>
        <taxon>Euteleostomi</taxon>
        <taxon>Actinopterygii</taxon>
        <taxon>Neopterygii</taxon>
        <taxon>Teleostei</taxon>
        <taxon>Neoteleostei</taxon>
        <taxon>Acanthomorphata</taxon>
        <taxon>Eupercaria</taxon>
        <taxon>Perciformes</taxon>
        <taxon>Cottioidei</taxon>
        <taxon>Cottales</taxon>
        <taxon>Liparidae</taxon>
        <taxon>Liparis</taxon>
    </lineage>
</organism>
<feature type="region of interest" description="Disordered" evidence="1">
    <location>
        <begin position="48"/>
        <end position="70"/>
    </location>
</feature>
<keyword evidence="3" id="KW-1185">Reference proteome</keyword>
<proteinExistence type="predicted"/>
<accession>A0A4Z2FPP9</accession>
<evidence type="ECO:0000313" key="3">
    <source>
        <dbReference type="Proteomes" id="UP000314294"/>
    </source>
</evidence>
<gene>
    <name evidence="2" type="ORF">EYF80_047540</name>
</gene>
<evidence type="ECO:0000256" key="1">
    <source>
        <dbReference type="SAM" id="MobiDB-lite"/>
    </source>
</evidence>
<dbReference type="Proteomes" id="UP000314294">
    <property type="component" value="Unassembled WGS sequence"/>
</dbReference>
<protein>
    <submittedName>
        <fullName evidence="2">Uncharacterized protein</fullName>
    </submittedName>
</protein>
<dbReference type="EMBL" id="SRLO01001047">
    <property type="protein sequence ID" value="TNN42302.1"/>
    <property type="molecule type" value="Genomic_DNA"/>
</dbReference>